<dbReference type="AlphaFoldDB" id="S7T1U1"/>
<keyword evidence="3" id="KW-1185">Reference proteome</keyword>
<name>S7T1U1_9BACT</name>
<gene>
    <name evidence="2" type="ORF">dsat_1263</name>
</gene>
<keyword evidence="1" id="KW-1133">Transmembrane helix</keyword>
<organism evidence="2 3">
    <name type="scientific">Alkalidesulfovibrio alkalitolerans DSM 16529</name>
    <dbReference type="NCBI Taxonomy" id="1121439"/>
    <lineage>
        <taxon>Bacteria</taxon>
        <taxon>Pseudomonadati</taxon>
        <taxon>Thermodesulfobacteriota</taxon>
        <taxon>Desulfovibrionia</taxon>
        <taxon>Desulfovibrionales</taxon>
        <taxon>Desulfovibrionaceae</taxon>
        <taxon>Alkalidesulfovibrio</taxon>
    </lineage>
</organism>
<feature type="transmembrane region" description="Helical" evidence="1">
    <location>
        <begin position="29"/>
        <end position="45"/>
    </location>
</feature>
<protein>
    <submittedName>
        <fullName evidence="2">Uncharacterized protein</fullName>
    </submittedName>
</protein>
<feature type="transmembrane region" description="Helical" evidence="1">
    <location>
        <begin position="57"/>
        <end position="78"/>
    </location>
</feature>
<dbReference type="eggNOG" id="ENOG50349MJ">
    <property type="taxonomic scope" value="Bacteria"/>
</dbReference>
<dbReference type="STRING" id="1121439.dsat_1263"/>
<evidence type="ECO:0000313" key="2">
    <source>
        <dbReference type="EMBL" id="EPR30541.1"/>
    </source>
</evidence>
<keyword evidence="1" id="KW-0472">Membrane</keyword>
<dbReference type="EMBL" id="ATHI01000031">
    <property type="protein sequence ID" value="EPR30541.1"/>
    <property type="molecule type" value="Genomic_DNA"/>
</dbReference>
<keyword evidence="1" id="KW-0812">Transmembrane</keyword>
<feature type="transmembrane region" description="Helical" evidence="1">
    <location>
        <begin position="84"/>
        <end position="103"/>
    </location>
</feature>
<dbReference type="Proteomes" id="UP000014975">
    <property type="component" value="Unassembled WGS sequence"/>
</dbReference>
<evidence type="ECO:0000256" key="1">
    <source>
        <dbReference type="SAM" id="Phobius"/>
    </source>
</evidence>
<dbReference type="PATRIC" id="fig|1121439.3.peg.2647"/>
<sequence>MVYVLALIAAILVSQAIQAADDLLSKLGAISLAHGVLVGYVEIYVCKHLMEWIGLSLDWLVVLLVALSALAVSLIKIHRTGTRWILAFNFGVLAGVVAGGFLLV</sequence>
<accession>S7T1U1</accession>
<reference evidence="2 3" key="1">
    <citation type="journal article" date="2013" name="Genome Announc.">
        <title>Draft genome sequences for three mercury-methylating, sulfate-reducing bacteria.</title>
        <authorList>
            <person name="Brown S.D."/>
            <person name="Hurt R.A.Jr."/>
            <person name="Gilmour C.C."/>
            <person name="Elias D.A."/>
        </authorList>
    </citation>
    <scope>NUCLEOTIDE SEQUENCE [LARGE SCALE GENOMIC DNA]</scope>
    <source>
        <strain evidence="2 3">DSM 16529</strain>
    </source>
</reference>
<proteinExistence type="predicted"/>
<comment type="caution">
    <text evidence="2">The sequence shown here is derived from an EMBL/GenBank/DDBJ whole genome shotgun (WGS) entry which is preliminary data.</text>
</comment>
<evidence type="ECO:0000313" key="3">
    <source>
        <dbReference type="Proteomes" id="UP000014975"/>
    </source>
</evidence>